<proteinExistence type="predicted"/>
<dbReference type="Proteomes" id="UP000178911">
    <property type="component" value="Unassembled WGS sequence"/>
</dbReference>
<comment type="caution">
    <text evidence="2">The sequence shown here is derived from an EMBL/GenBank/DDBJ whole genome shotgun (WGS) entry which is preliminary data.</text>
</comment>
<accession>A0A1F8GGV0</accession>
<organism evidence="2 3">
    <name type="scientific">Candidatus Yanofskybacteria bacterium RIFCSPLOWO2_01_FULL_43_22</name>
    <dbReference type="NCBI Taxonomy" id="1802695"/>
    <lineage>
        <taxon>Bacteria</taxon>
        <taxon>Candidatus Yanofskyibacteriota</taxon>
    </lineage>
</organism>
<dbReference type="EMBL" id="MGKJ01000014">
    <property type="protein sequence ID" value="OGN23926.1"/>
    <property type="molecule type" value="Genomic_DNA"/>
</dbReference>
<dbReference type="STRING" id="1802695.A3A13_02470"/>
<reference evidence="2 3" key="1">
    <citation type="journal article" date="2016" name="Nat. Commun.">
        <title>Thousands of microbial genomes shed light on interconnected biogeochemical processes in an aquifer system.</title>
        <authorList>
            <person name="Anantharaman K."/>
            <person name="Brown C.T."/>
            <person name="Hug L.A."/>
            <person name="Sharon I."/>
            <person name="Castelle C.J."/>
            <person name="Probst A.J."/>
            <person name="Thomas B.C."/>
            <person name="Singh A."/>
            <person name="Wilkins M.J."/>
            <person name="Karaoz U."/>
            <person name="Brodie E.L."/>
            <person name="Williams K.H."/>
            <person name="Hubbard S.S."/>
            <person name="Banfield J.F."/>
        </authorList>
    </citation>
    <scope>NUCLEOTIDE SEQUENCE [LARGE SCALE GENOMIC DNA]</scope>
</reference>
<name>A0A1F8GGV0_9BACT</name>
<sequence>MSDSELLKYVGQSRQKGLTDEQIKQNLLGSGWQENDINQALKPVKKKLAVLMYFGIGILISIFTGDWRDPFAKFHLKQGIILYIVSIGLDIAFGVSRFVVDEGGVKTSLVYSLVGFFVNLTVFAIGIRGIVNAATGKMDELPIIGGLAKYFKF</sequence>
<keyword evidence="1" id="KW-1133">Transmembrane helix</keyword>
<keyword evidence="1" id="KW-0472">Membrane</keyword>
<feature type="transmembrane region" description="Helical" evidence="1">
    <location>
        <begin position="79"/>
        <end position="99"/>
    </location>
</feature>
<protein>
    <submittedName>
        <fullName evidence="2">Uncharacterized protein</fullName>
    </submittedName>
</protein>
<keyword evidence="1" id="KW-0812">Transmembrane</keyword>
<gene>
    <name evidence="2" type="ORF">A3A13_02470</name>
</gene>
<evidence type="ECO:0000313" key="3">
    <source>
        <dbReference type="Proteomes" id="UP000178911"/>
    </source>
</evidence>
<feature type="transmembrane region" description="Helical" evidence="1">
    <location>
        <begin position="111"/>
        <end position="131"/>
    </location>
</feature>
<feature type="transmembrane region" description="Helical" evidence="1">
    <location>
        <begin position="48"/>
        <end position="67"/>
    </location>
</feature>
<dbReference type="AlphaFoldDB" id="A0A1F8GGV0"/>
<evidence type="ECO:0000313" key="2">
    <source>
        <dbReference type="EMBL" id="OGN23926.1"/>
    </source>
</evidence>
<evidence type="ECO:0000256" key="1">
    <source>
        <dbReference type="SAM" id="Phobius"/>
    </source>
</evidence>